<dbReference type="EMBL" id="WWCW01000075">
    <property type="protein sequence ID" value="MYM89437.1"/>
    <property type="molecule type" value="Genomic_DNA"/>
</dbReference>
<dbReference type="Gene3D" id="3.30.70.120">
    <property type="match status" value="1"/>
</dbReference>
<gene>
    <name evidence="1" type="ORF">GTP91_19955</name>
</gene>
<dbReference type="AlphaFoldDB" id="A0A845G961"/>
<dbReference type="Pfam" id="PF11582">
    <property type="entry name" value="DUF3240"/>
    <property type="match status" value="1"/>
</dbReference>
<protein>
    <submittedName>
        <fullName evidence="1">DUF3240 domain-containing protein</fullName>
    </submittedName>
</protein>
<comment type="caution">
    <text evidence="1">The sequence shown here is derived from an EMBL/GenBank/DDBJ whole genome shotgun (WGS) entry which is preliminary data.</text>
</comment>
<dbReference type="InterPro" id="IPR021634">
    <property type="entry name" value="DUF3240"/>
</dbReference>
<name>A0A845G961_9BURK</name>
<dbReference type="Proteomes" id="UP000470302">
    <property type="component" value="Unassembled WGS sequence"/>
</dbReference>
<sequence length="106" mass="11135">MLKQISNDSLLTLAIPAGLEEDVLDFLLLHPEWATGFSVVAAQGMGKGAVLRSAMELVQGRSGRKLVLVAGVGAHLQLLLEALASEIPSPDVAYWLSPLSACGRLA</sequence>
<evidence type="ECO:0000313" key="1">
    <source>
        <dbReference type="EMBL" id="MYM89437.1"/>
    </source>
</evidence>
<reference evidence="1 2" key="1">
    <citation type="submission" date="2020-01" db="EMBL/GenBank/DDBJ databases">
        <title>Novel species isolated from a subtropical stream in China.</title>
        <authorList>
            <person name="Lu H."/>
        </authorList>
    </citation>
    <scope>NUCLEOTIDE SEQUENCE [LARGE SCALE GENOMIC DNA]</scope>
    <source>
        <strain evidence="1 2">FT82W</strain>
    </source>
</reference>
<organism evidence="1 2">
    <name type="scientific">Duganella vulcania</name>
    <dbReference type="NCBI Taxonomy" id="2692166"/>
    <lineage>
        <taxon>Bacteria</taxon>
        <taxon>Pseudomonadati</taxon>
        <taxon>Pseudomonadota</taxon>
        <taxon>Betaproteobacteria</taxon>
        <taxon>Burkholderiales</taxon>
        <taxon>Oxalobacteraceae</taxon>
        <taxon>Telluria group</taxon>
        <taxon>Duganella</taxon>
    </lineage>
</organism>
<dbReference type="RefSeq" id="WP_161098364.1">
    <property type="nucleotide sequence ID" value="NZ_WWCW01000075.1"/>
</dbReference>
<dbReference type="InterPro" id="IPR015867">
    <property type="entry name" value="N-reg_PII/ATP_PRibTrfase_C"/>
</dbReference>
<proteinExistence type="predicted"/>
<evidence type="ECO:0000313" key="2">
    <source>
        <dbReference type="Proteomes" id="UP000470302"/>
    </source>
</evidence>
<accession>A0A845G961</accession>